<reference evidence="1" key="2">
    <citation type="submission" date="2025-09" db="UniProtKB">
        <authorList>
            <consortium name="Ensembl"/>
        </authorList>
    </citation>
    <scope>IDENTIFICATION</scope>
</reference>
<evidence type="ECO:0000313" key="1">
    <source>
        <dbReference type="Ensembl" id="ENSPLAP00000030377.1"/>
    </source>
</evidence>
<dbReference type="Proteomes" id="UP000261500">
    <property type="component" value="Unplaced"/>
</dbReference>
<dbReference type="STRING" id="48699.ENSPLAP00000030377"/>
<dbReference type="InterPro" id="IPR026713">
    <property type="entry name" value="CRACD-like"/>
</dbReference>
<reference evidence="1" key="1">
    <citation type="submission" date="2025-08" db="UniProtKB">
        <authorList>
            <consortium name="Ensembl"/>
        </authorList>
    </citation>
    <scope>IDENTIFICATION</scope>
</reference>
<dbReference type="Ensembl" id="ENSPLAT00000026218.1">
    <property type="protein sequence ID" value="ENSPLAP00000030377.1"/>
    <property type="gene ID" value="ENSPLAG00000021397.1"/>
</dbReference>
<proteinExistence type="predicted"/>
<name>A0A3B3VZQ2_9TELE</name>
<keyword evidence="2" id="KW-1185">Reference proteome</keyword>
<dbReference type="PANTHER" id="PTHR47743:SF1">
    <property type="entry name" value="CRACD-LIKE PROTEIN"/>
    <property type="match status" value="1"/>
</dbReference>
<protein>
    <submittedName>
        <fullName evidence="1">Uncharacterized protein</fullName>
    </submittedName>
</protein>
<dbReference type="GeneTree" id="ENSGT00940000175825"/>
<evidence type="ECO:0000313" key="2">
    <source>
        <dbReference type="Proteomes" id="UP000261500"/>
    </source>
</evidence>
<accession>A0A3B3VZQ2</accession>
<organism evidence="1 2">
    <name type="scientific">Poecilia latipinna</name>
    <name type="common">sailfin molly</name>
    <dbReference type="NCBI Taxonomy" id="48699"/>
    <lineage>
        <taxon>Eukaryota</taxon>
        <taxon>Metazoa</taxon>
        <taxon>Chordata</taxon>
        <taxon>Craniata</taxon>
        <taxon>Vertebrata</taxon>
        <taxon>Euteleostomi</taxon>
        <taxon>Actinopterygii</taxon>
        <taxon>Neopterygii</taxon>
        <taxon>Teleostei</taxon>
        <taxon>Neoteleostei</taxon>
        <taxon>Acanthomorphata</taxon>
        <taxon>Ovalentaria</taxon>
        <taxon>Atherinomorphae</taxon>
        <taxon>Cyprinodontiformes</taxon>
        <taxon>Poeciliidae</taxon>
        <taxon>Poeciliinae</taxon>
        <taxon>Poecilia</taxon>
    </lineage>
</organism>
<dbReference type="PANTHER" id="PTHR47743">
    <property type="entry name" value="KIAA1210 / KIAA1211 FAMILY MEMBER"/>
    <property type="match status" value="1"/>
</dbReference>
<dbReference type="AlphaFoldDB" id="A0A3B3VZQ2"/>
<sequence>MGSRAFSHESIFLDDQVLSDPDPVRVSSQENVHSKIKSLQVWLPVLFTRNLRQEQTHLPAASCALLL</sequence>